<dbReference type="Proteomes" id="UP001596091">
    <property type="component" value="Unassembled WGS sequence"/>
</dbReference>
<sequence>MLWIPCGEIFAYLELVGITPSQPVSISAGEDSIPSLPDEPHGALTEDAVHELFEFSGGSAYKLPRGVFEAMLTALCEEQARSSGVALDPAQRVVWLRSLRLNEIVLARACAQGHEEAWNYFLERYSQPVLRAAMAITGNETLAADLADNLYAELYGLNLRDGERRSPLASYQGRGSLLGWLRTILAQRFVDHYRRTGREQPLECESRDGETSRFDPPAKAAEAVPDSSTMSRLSNAIQAALEGCDAEDRFLLASYYLDQRTLLEISRILHVHEATISRRLHRTTERLHKELLRHLQSQGLSKRAADEALGADPRDIELNLRQLLQTSSSQAFPQEEGQ</sequence>
<keyword evidence="2" id="KW-0805">Transcription regulation</keyword>
<evidence type="ECO:0000313" key="8">
    <source>
        <dbReference type="Proteomes" id="UP001596091"/>
    </source>
</evidence>
<dbReference type="InterPro" id="IPR014284">
    <property type="entry name" value="RNA_pol_sigma-70_dom"/>
</dbReference>
<evidence type="ECO:0000256" key="5">
    <source>
        <dbReference type="SAM" id="MobiDB-lite"/>
    </source>
</evidence>
<keyword evidence="8" id="KW-1185">Reference proteome</keyword>
<dbReference type="RefSeq" id="WP_263334361.1">
    <property type="nucleotide sequence ID" value="NZ_JAGSYH010000002.1"/>
</dbReference>
<gene>
    <name evidence="7" type="ORF">ACFPT7_02370</name>
</gene>
<dbReference type="PANTHER" id="PTHR43133">
    <property type="entry name" value="RNA POLYMERASE ECF-TYPE SIGMA FACTO"/>
    <property type="match status" value="1"/>
</dbReference>
<evidence type="ECO:0000313" key="7">
    <source>
        <dbReference type="EMBL" id="MFC5861130.1"/>
    </source>
</evidence>
<dbReference type="InterPro" id="IPR013324">
    <property type="entry name" value="RNA_pol_sigma_r3/r4-like"/>
</dbReference>
<reference evidence="8" key="1">
    <citation type="journal article" date="2019" name="Int. J. Syst. Evol. Microbiol.">
        <title>The Global Catalogue of Microorganisms (GCM) 10K type strain sequencing project: providing services to taxonomists for standard genome sequencing and annotation.</title>
        <authorList>
            <consortium name="The Broad Institute Genomics Platform"/>
            <consortium name="The Broad Institute Genome Sequencing Center for Infectious Disease"/>
            <person name="Wu L."/>
            <person name="Ma J."/>
        </authorList>
    </citation>
    <scope>NUCLEOTIDE SEQUENCE [LARGE SCALE GENOMIC DNA]</scope>
    <source>
        <strain evidence="8">JCM 4087</strain>
    </source>
</reference>
<evidence type="ECO:0000256" key="2">
    <source>
        <dbReference type="ARBA" id="ARBA00023015"/>
    </source>
</evidence>
<organism evidence="7 8">
    <name type="scientific">Acidicapsa dinghuensis</name>
    <dbReference type="NCBI Taxonomy" id="2218256"/>
    <lineage>
        <taxon>Bacteria</taxon>
        <taxon>Pseudomonadati</taxon>
        <taxon>Acidobacteriota</taxon>
        <taxon>Terriglobia</taxon>
        <taxon>Terriglobales</taxon>
        <taxon>Acidobacteriaceae</taxon>
        <taxon>Acidicapsa</taxon>
    </lineage>
</organism>
<keyword evidence="4" id="KW-0804">Transcription</keyword>
<feature type="region of interest" description="Disordered" evidence="5">
    <location>
        <begin position="200"/>
        <end position="227"/>
    </location>
</feature>
<dbReference type="InterPro" id="IPR053812">
    <property type="entry name" value="HTH_Sigma70_ECF-like"/>
</dbReference>
<feature type="domain" description="RNA polymerase sigma-70 ECF-like HTH" evidence="6">
    <location>
        <begin position="110"/>
        <end position="291"/>
    </location>
</feature>
<proteinExistence type="inferred from homology"/>
<comment type="caution">
    <text evidence="7">The sequence shown here is derived from an EMBL/GenBank/DDBJ whole genome shotgun (WGS) entry which is preliminary data.</text>
</comment>
<dbReference type="SUPFAM" id="SSF88946">
    <property type="entry name" value="Sigma2 domain of RNA polymerase sigma factors"/>
    <property type="match status" value="1"/>
</dbReference>
<keyword evidence="3" id="KW-0731">Sigma factor</keyword>
<dbReference type="Pfam" id="PF07638">
    <property type="entry name" value="Sigma70_ECF"/>
    <property type="match status" value="1"/>
</dbReference>
<dbReference type="Gene3D" id="1.10.1740.10">
    <property type="match status" value="1"/>
</dbReference>
<evidence type="ECO:0000256" key="4">
    <source>
        <dbReference type="ARBA" id="ARBA00023163"/>
    </source>
</evidence>
<dbReference type="Gene3D" id="1.10.10.10">
    <property type="entry name" value="Winged helix-like DNA-binding domain superfamily/Winged helix DNA-binding domain"/>
    <property type="match status" value="1"/>
</dbReference>
<comment type="similarity">
    <text evidence="1">Belongs to the sigma-70 factor family. ECF subfamily.</text>
</comment>
<dbReference type="InterPro" id="IPR013325">
    <property type="entry name" value="RNA_pol_sigma_r2"/>
</dbReference>
<dbReference type="InterPro" id="IPR036388">
    <property type="entry name" value="WH-like_DNA-bd_sf"/>
</dbReference>
<evidence type="ECO:0000256" key="1">
    <source>
        <dbReference type="ARBA" id="ARBA00010641"/>
    </source>
</evidence>
<accession>A0ABW1ED40</accession>
<feature type="compositionally biased region" description="Basic and acidic residues" evidence="5">
    <location>
        <begin position="200"/>
        <end position="213"/>
    </location>
</feature>
<evidence type="ECO:0000259" key="6">
    <source>
        <dbReference type="Pfam" id="PF07638"/>
    </source>
</evidence>
<protein>
    <submittedName>
        <fullName evidence="7">RNA polymerase sigma factor</fullName>
    </submittedName>
</protein>
<dbReference type="EMBL" id="JBHSPH010000001">
    <property type="protein sequence ID" value="MFC5861130.1"/>
    <property type="molecule type" value="Genomic_DNA"/>
</dbReference>
<dbReference type="SUPFAM" id="SSF88659">
    <property type="entry name" value="Sigma3 and sigma4 domains of RNA polymerase sigma factors"/>
    <property type="match status" value="1"/>
</dbReference>
<name>A0ABW1ED40_9BACT</name>
<dbReference type="PANTHER" id="PTHR43133:SF46">
    <property type="entry name" value="RNA POLYMERASE SIGMA-70 FACTOR ECF SUBFAMILY"/>
    <property type="match status" value="1"/>
</dbReference>
<dbReference type="NCBIfam" id="TIGR02937">
    <property type="entry name" value="sigma70-ECF"/>
    <property type="match status" value="1"/>
</dbReference>
<dbReference type="InterPro" id="IPR039425">
    <property type="entry name" value="RNA_pol_sigma-70-like"/>
</dbReference>
<evidence type="ECO:0000256" key="3">
    <source>
        <dbReference type="ARBA" id="ARBA00023082"/>
    </source>
</evidence>